<evidence type="ECO:0000256" key="1">
    <source>
        <dbReference type="SAM" id="SignalP"/>
    </source>
</evidence>
<evidence type="ECO:0000313" key="2">
    <source>
        <dbReference type="EMBL" id="KMM67848.1"/>
    </source>
</evidence>
<gene>
    <name evidence="2" type="ORF">CPAG_04181</name>
</gene>
<sequence>MKSFTVLASAVLLALSLPTTYASPAEIRSSSGHQCTTYSRLFREENCAAVIRDGGGDRKQRCLSIKDKRDFACKKCEESRFKYQEASCDQCAGGSCETTCNEFRNRIELYC</sequence>
<dbReference type="VEuPathDB" id="FungiDB:CPAG_04181"/>
<feature type="signal peptide" evidence="1">
    <location>
        <begin position="1"/>
        <end position="22"/>
    </location>
</feature>
<reference evidence="3" key="2">
    <citation type="journal article" date="2009" name="Genome Res.">
        <title>Comparative genomic analyses of the human fungal pathogens Coccidioides and their relatives.</title>
        <authorList>
            <person name="Sharpton T.J."/>
            <person name="Stajich J.E."/>
            <person name="Rounsley S.D."/>
            <person name="Gardner M.J."/>
            <person name="Wortman J.R."/>
            <person name="Jordar V.S."/>
            <person name="Maiti R."/>
            <person name="Kodira C.D."/>
            <person name="Neafsey D.E."/>
            <person name="Zeng Q."/>
            <person name="Hung C.-Y."/>
            <person name="McMahan C."/>
            <person name="Muszewska A."/>
            <person name="Grynberg M."/>
            <person name="Mandel M.A."/>
            <person name="Kellner E.M."/>
            <person name="Barker B.M."/>
            <person name="Galgiani J.N."/>
            <person name="Orbach M.J."/>
            <person name="Kirkland T.N."/>
            <person name="Cole G.T."/>
            <person name="Henn M.R."/>
            <person name="Birren B.W."/>
            <person name="Taylor J.W."/>
        </authorList>
    </citation>
    <scope>NUCLEOTIDE SEQUENCE [LARGE SCALE GENOMIC DNA]</scope>
    <source>
        <strain evidence="3">RMSCC 3488</strain>
    </source>
</reference>
<reference evidence="2 3" key="1">
    <citation type="submission" date="2007-06" db="EMBL/GenBank/DDBJ databases">
        <title>The Genome Sequence of Coccidioides posadasii RMSCC_3488.</title>
        <authorList>
            <consortium name="Coccidioides Genome Resources Consortium"/>
            <consortium name="The Broad Institute Genome Sequencing Platform"/>
            <person name="Henn M.R."/>
            <person name="Sykes S."/>
            <person name="Young S."/>
            <person name="Jaffe D."/>
            <person name="Berlin A."/>
            <person name="Alvarez P."/>
            <person name="Butler J."/>
            <person name="Gnerre S."/>
            <person name="Grabherr M."/>
            <person name="Mauceli E."/>
            <person name="Brockman W."/>
            <person name="Kodira C."/>
            <person name="Alvarado L."/>
            <person name="Zeng Q."/>
            <person name="Crawford M."/>
            <person name="Antoine C."/>
            <person name="Devon K."/>
            <person name="Galgiani J."/>
            <person name="Orsborn K."/>
            <person name="Lewis M.L."/>
            <person name="Nusbaum C."/>
            <person name="Galagan J."/>
            <person name="Birren B."/>
        </authorList>
    </citation>
    <scope>NUCLEOTIDE SEQUENCE [LARGE SCALE GENOMIC DNA]</scope>
    <source>
        <strain evidence="2 3">RMSCC 3488</strain>
    </source>
</reference>
<protein>
    <submittedName>
        <fullName evidence="2">Uncharacterized protein</fullName>
    </submittedName>
</protein>
<feature type="chain" id="PRO_5005271179" evidence="1">
    <location>
        <begin position="23"/>
        <end position="111"/>
    </location>
</feature>
<accession>A0A0J6FC47</accession>
<keyword evidence="1" id="KW-0732">Signal</keyword>
<evidence type="ECO:0000313" key="3">
    <source>
        <dbReference type="Proteomes" id="UP000054567"/>
    </source>
</evidence>
<proteinExistence type="predicted"/>
<dbReference type="Proteomes" id="UP000054567">
    <property type="component" value="Unassembled WGS sequence"/>
</dbReference>
<name>A0A0J6FC47_COCPO</name>
<dbReference type="AlphaFoldDB" id="A0A0J6FC47"/>
<dbReference type="EMBL" id="DS268110">
    <property type="protein sequence ID" value="KMM67848.1"/>
    <property type="molecule type" value="Genomic_DNA"/>
</dbReference>
<organism evidence="2 3">
    <name type="scientific">Coccidioides posadasii RMSCC 3488</name>
    <dbReference type="NCBI Taxonomy" id="454284"/>
    <lineage>
        <taxon>Eukaryota</taxon>
        <taxon>Fungi</taxon>
        <taxon>Dikarya</taxon>
        <taxon>Ascomycota</taxon>
        <taxon>Pezizomycotina</taxon>
        <taxon>Eurotiomycetes</taxon>
        <taxon>Eurotiomycetidae</taxon>
        <taxon>Onygenales</taxon>
        <taxon>Onygenaceae</taxon>
        <taxon>Coccidioides</taxon>
    </lineage>
</organism>
<reference evidence="3" key="3">
    <citation type="journal article" date="2010" name="Genome Res.">
        <title>Population genomic sequencing of Coccidioides fungi reveals recent hybridization and transposon control.</title>
        <authorList>
            <person name="Neafsey D.E."/>
            <person name="Barker B.M."/>
            <person name="Sharpton T.J."/>
            <person name="Stajich J.E."/>
            <person name="Park D.J."/>
            <person name="Whiston E."/>
            <person name="Hung C.-Y."/>
            <person name="McMahan C."/>
            <person name="White J."/>
            <person name="Sykes S."/>
            <person name="Heiman D."/>
            <person name="Young S."/>
            <person name="Zeng Q."/>
            <person name="Abouelleil A."/>
            <person name="Aftuck L."/>
            <person name="Bessette D."/>
            <person name="Brown A."/>
            <person name="FitzGerald M."/>
            <person name="Lui A."/>
            <person name="Macdonald J.P."/>
            <person name="Priest M."/>
            <person name="Orbach M.J."/>
            <person name="Galgiani J.N."/>
            <person name="Kirkland T.N."/>
            <person name="Cole G.T."/>
            <person name="Birren B.W."/>
            <person name="Henn M.R."/>
            <person name="Taylor J.W."/>
            <person name="Rounsley S.D."/>
        </authorList>
    </citation>
    <scope>NUCLEOTIDE SEQUENCE [LARGE SCALE GENOMIC DNA]</scope>
    <source>
        <strain evidence="3">RMSCC 3488</strain>
    </source>
</reference>